<dbReference type="SUPFAM" id="SSF54523">
    <property type="entry name" value="Pili subunits"/>
    <property type="match status" value="1"/>
</dbReference>
<dbReference type="Pfam" id="PF08334">
    <property type="entry name" value="T2SSG"/>
    <property type="match status" value="1"/>
</dbReference>
<dbReference type="GO" id="GO:0015628">
    <property type="term" value="P:protein secretion by the type II secretion system"/>
    <property type="evidence" value="ECO:0007669"/>
    <property type="project" value="InterPro"/>
</dbReference>
<evidence type="ECO:0000256" key="1">
    <source>
        <dbReference type="ARBA" id="ARBA00004167"/>
    </source>
</evidence>
<dbReference type="Pfam" id="PF07963">
    <property type="entry name" value="N_methyl"/>
    <property type="match status" value="1"/>
</dbReference>
<dbReference type="PANTHER" id="PTHR30093">
    <property type="entry name" value="GENERAL SECRETION PATHWAY PROTEIN G"/>
    <property type="match status" value="1"/>
</dbReference>
<evidence type="ECO:0000256" key="6">
    <source>
        <dbReference type="SAM" id="Phobius"/>
    </source>
</evidence>
<sequence>MKSNYIPSRFKIYEIGFTLVELLVVMAILGVLVTIALVSFRNSQARGRDAQRKSDLKQISSALELFYSDYGKYPDDSGGAILACPYNTSTTCAWGTGEFGDGKTIYFKVMPKDPVSGQNYYYRIADAPNGQKFQLFAYLENTQDPDLIIPPTGYLCGGGTKYCNFAITSSNTKPSE</sequence>
<reference evidence="8 9" key="1">
    <citation type="journal article" date="2015" name="Nature">
        <title>rRNA introns, odd ribosomes, and small enigmatic genomes across a large radiation of phyla.</title>
        <authorList>
            <person name="Brown C.T."/>
            <person name="Hug L.A."/>
            <person name="Thomas B.C."/>
            <person name="Sharon I."/>
            <person name="Castelle C.J."/>
            <person name="Singh A."/>
            <person name="Wilkins M.J."/>
            <person name="Williams K.H."/>
            <person name="Banfield J.F."/>
        </authorList>
    </citation>
    <scope>NUCLEOTIDE SEQUENCE [LARGE SCALE GENOMIC DNA]</scope>
</reference>
<evidence type="ECO:0000259" key="7">
    <source>
        <dbReference type="Pfam" id="PF08334"/>
    </source>
</evidence>
<feature type="domain" description="Type II secretion system protein GspG C-terminal" evidence="7">
    <location>
        <begin position="44"/>
        <end position="138"/>
    </location>
</feature>
<evidence type="ECO:0000256" key="3">
    <source>
        <dbReference type="ARBA" id="ARBA00022692"/>
    </source>
</evidence>
<dbReference type="InterPro" id="IPR013545">
    <property type="entry name" value="T2SS_protein-GspG_C"/>
</dbReference>
<dbReference type="STRING" id="1618572.UT17_C0002G0071"/>
<evidence type="ECO:0000313" key="9">
    <source>
        <dbReference type="Proteomes" id="UP000034774"/>
    </source>
</evidence>
<keyword evidence="4 6" id="KW-1133">Transmembrane helix</keyword>
<organism evidence="8 9">
    <name type="scientific">Candidatus Woesebacteria bacterium GW2011_GWB1_39_10</name>
    <dbReference type="NCBI Taxonomy" id="1618572"/>
    <lineage>
        <taxon>Bacteria</taxon>
        <taxon>Candidatus Woeseibacteriota</taxon>
    </lineage>
</organism>
<keyword evidence="5 6" id="KW-0472">Membrane</keyword>
<evidence type="ECO:0000313" key="8">
    <source>
        <dbReference type="EMBL" id="KKQ92408.1"/>
    </source>
</evidence>
<dbReference type="GO" id="GO:0015627">
    <property type="term" value="C:type II protein secretion system complex"/>
    <property type="evidence" value="ECO:0007669"/>
    <property type="project" value="InterPro"/>
</dbReference>
<dbReference type="GO" id="GO:0016020">
    <property type="term" value="C:membrane"/>
    <property type="evidence" value="ECO:0007669"/>
    <property type="project" value="UniProtKB-SubCell"/>
</dbReference>
<protein>
    <submittedName>
        <fullName evidence="8">General secretion pathway protein G</fullName>
    </submittedName>
</protein>
<evidence type="ECO:0000256" key="5">
    <source>
        <dbReference type="ARBA" id="ARBA00023136"/>
    </source>
</evidence>
<comment type="subcellular location">
    <subcellularLocation>
        <location evidence="1">Membrane</location>
        <topology evidence="1">Single-pass membrane protein</topology>
    </subcellularLocation>
</comment>
<dbReference type="InterPro" id="IPR045584">
    <property type="entry name" value="Pilin-like"/>
</dbReference>
<dbReference type="NCBIfam" id="TIGR02532">
    <property type="entry name" value="IV_pilin_GFxxxE"/>
    <property type="match status" value="1"/>
</dbReference>
<evidence type="ECO:0000256" key="4">
    <source>
        <dbReference type="ARBA" id="ARBA00022989"/>
    </source>
</evidence>
<comment type="caution">
    <text evidence="8">The sequence shown here is derived from an EMBL/GenBank/DDBJ whole genome shotgun (WGS) entry which is preliminary data.</text>
</comment>
<gene>
    <name evidence="8" type="ORF">UT17_C0002G0071</name>
</gene>
<dbReference type="InterPro" id="IPR012902">
    <property type="entry name" value="N_methyl_site"/>
</dbReference>
<dbReference type="AlphaFoldDB" id="A0A0G0LKG9"/>
<dbReference type="Gene3D" id="3.30.700.10">
    <property type="entry name" value="Glycoprotein, Type 4 Pilin"/>
    <property type="match status" value="1"/>
</dbReference>
<name>A0A0G0LKG9_9BACT</name>
<proteinExistence type="predicted"/>
<dbReference type="EMBL" id="LBVU01000002">
    <property type="protein sequence ID" value="KKQ92408.1"/>
    <property type="molecule type" value="Genomic_DNA"/>
</dbReference>
<evidence type="ECO:0000256" key="2">
    <source>
        <dbReference type="ARBA" id="ARBA00022481"/>
    </source>
</evidence>
<accession>A0A0G0LKG9</accession>
<keyword evidence="2" id="KW-0488">Methylation</keyword>
<feature type="transmembrane region" description="Helical" evidence="6">
    <location>
        <begin position="12"/>
        <end position="38"/>
    </location>
</feature>
<dbReference type="InterPro" id="IPR000983">
    <property type="entry name" value="Bac_GSPG_pilin"/>
</dbReference>
<dbReference type="PANTHER" id="PTHR30093:SF44">
    <property type="entry name" value="TYPE II SECRETION SYSTEM CORE PROTEIN G"/>
    <property type="match status" value="1"/>
</dbReference>
<dbReference type="Proteomes" id="UP000034774">
    <property type="component" value="Unassembled WGS sequence"/>
</dbReference>
<keyword evidence="3 6" id="KW-0812">Transmembrane</keyword>
<dbReference type="PRINTS" id="PR00813">
    <property type="entry name" value="BCTERIALGSPG"/>
</dbReference>